<dbReference type="Gene3D" id="3.55.40.20">
    <property type="entry name" value="Iron/manganese superoxide dismutase, C-terminal domain"/>
    <property type="match status" value="1"/>
</dbReference>
<feature type="binding site" evidence="5">
    <location>
        <position position="169"/>
    </location>
    <ligand>
        <name>Mn(2+)</name>
        <dbReference type="ChEBI" id="CHEBI:29035"/>
    </ligand>
</feature>
<dbReference type="InterPro" id="IPR019832">
    <property type="entry name" value="Mn/Fe_SOD_C"/>
</dbReference>
<evidence type="ECO:0000313" key="10">
    <source>
        <dbReference type="Proteomes" id="UP000824161"/>
    </source>
</evidence>
<proteinExistence type="inferred from homology"/>
<reference evidence="9" key="2">
    <citation type="journal article" date="2021" name="PeerJ">
        <title>Extensive microbial diversity within the chicken gut microbiome revealed by metagenomics and culture.</title>
        <authorList>
            <person name="Gilroy R."/>
            <person name="Ravi A."/>
            <person name="Getino M."/>
            <person name="Pursley I."/>
            <person name="Horton D.L."/>
            <person name="Alikhan N.F."/>
            <person name="Baker D."/>
            <person name="Gharbi K."/>
            <person name="Hall N."/>
            <person name="Watson M."/>
            <person name="Adriaenssens E.M."/>
            <person name="Foster-Nyarko E."/>
            <person name="Jarju S."/>
            <person name="Secka A."/>
            <person name="Antonio M."/>
            <person name="Oren A."/>
            <person name="Chaudhuri R.R."/>
            <person name="La Ragione R."/>
            <person name="Hildebrand F."/>
            <person name="Pallen M.J."/>
        </authorList>
    </citation>
    <scope>NUCLEOTIDE SEQUENCE</scope>
    <source>
        <strain evidence="9">1383</strain>
    </source>
</reference>
<accession>A0A9D1H8U2</accession>
<evidence type="ECO:0000256" key="2">
    <source>
        <dbReference type="ARBA" id="ARBA00012682"/>
    </source>
</evidence>
<dbReference type="SUPFAM" id="SSF46609">
    <property type="entry name" value="Fe,Mn superoxide dismutase (SOD), N-terminal domain"/>
    <property type="match status" value="1"/>
</dbReference>
<dbReference type="EC" id="1.15.1.1" evidence="2 6"/>
<feature type="binding site" evidence="5">
    <location>
        <position position="26"/>
    </location>
    <ligand>
        <name>Mn(2+)</name>
        <dbReference type="ChEBI" id="CHEBI:29035"/>
    </ligand>
</feature>
<feature type="binding site" evidence="5">
    <location>
        <position position="165"/>
    </location>
    <ligand>
        <name>Mn(2+)</name>
        <dbReference type="ChEBI" id="CHEBI:29035"/>
    </ligand>
</feature>
<feature type="domain" description="Manganese/iron superoxide dismutase N-terminal" evidence="7">
    <location>
        <begin position="2"/>
        <end position="83"/>
    </location>
</feature>
<evidence type="ECO:0000259" key="8">
    <source>
        <dbReference type="Pfam" id="PF02777"/>
    </source>
</evidence>
<reference evidence="9" key="1">
    <citation type="submission" date="2020-10" db="EMBL/GenBank/DDBJ databases">
        <authorList>
            <person name="Gilroy R."/>
        </authorList>
    </citation>
    <scope>NUCLEOTIDE SEQUENCE</scope>
    <source>
        <strain evidence="9">1383</strain>
    </source>
</reference>
<evidence type="ECO:0000256" key="5">
    <source>
        <dbReference type="PIRSR" id="PIRSR000349-1"/>
    </source>
</evidence>
<comment type="function">
    <text evidence="6">Destroys radicals which are normally produced within the cells and which are toxic to biological systems.</text>
</comment>
<name>A0A9D1H8U2_9FLAO</name>
<dbReference type="GO" id="GO:0046872">
    <property type="term" value="F:metal ion binding"/>
    <property type="evidence" value="ECO:0007669"/>
    <property type="project" value="UniProtKB-KW"/>
</dbReference>
<comment type="similarity">
    <text evidence="1 6">Belongs to the iron/manganese superoxide dismutase family.</text>
</comment>
<protein>
    <recommendedName>
        <fullName evidence="2 6">Superoxide dismutase</fullName>
        <ecNumber evidence="2 6">1.15.1.1</ecNumber>
    </recommendedName>
</protein>
<sequence>MFELPPLSYAYDALEPYIDEQTMHLHHDKHHATYTANFNNALKGTPLEGKTLGEIFLEVDNYPPALRNNAGGYVNHNLYWQVIGPVGTAPRPTGDLAEAIDRAFGSFEAFRDKFIAAATGQFGSGWAWLIVEPSGNLAVISTPNQDHPMMKIGGVQRGFPILLVDVWEHAYYLKYQNRRADYAAEFFQVINWAAVEGLYAQAQAYYRAKAAGESPACPCGCQAK</sequence>
<dbReference type="PIRSF" id="PIRSF000349">
    <property type="entry name" value="SODismutase"/>
    <property type="match status" value="1"/>
</dbReference>
<feature type="domain" description="Manganese/iron superoxide dismutase C-terminal" evidence="8">
    <location>
        <begin position="92"/>
        <end position="196"/>
    </location>
</feature>
<dbReference type="Pfam" id="PF00081">
    <property type="entry name" value="Sod_Fe_N"/>
    <property type="match status" value="1"/>
</dbReference>
<dbReference type="EMBL" id="DVLY01000046">
    <property type="protein sequence ID" value="HIT97586.1"/>
    <property type="molecule type" value="Genomic_DNA"/>
</dbReference>
<dbReference type="Proteomes" id="UP000824161">
    <property type="component" value="Unassembled WGS sequence"/>
</dbReference>
<evidence type="ECO:0000313" key="9">
    <source>
        <dbReference type="EMBL" id="HIT97586.1"/>
    </source>
</evidence>
<evidence type="ECO:0000256" key="6">
    <source>
        <dbReference type="RuleBase" id="RU000414"/>
    </source>
</evidence>
<comment type="caution">
    <text evidence="9">The sequence shown here is derived from an EMBL/GenBank/DDBJ whole genome shotgun (WGS) entry which is preliminary data.</text>
</comment>
<dbReference type="InterPro" id="IPR001189">
    <property type="entry name" value="Mn/Fe_SOD"/>
</dbReference>
<keyword evidence="4 6" id="KW-0560">Oxidoreductase</keyword>
<feature type="binding site" evidence="5">
    <location>
        <position position="76"/>
    </location>
    <ligand>
        <name>Mn(2+)</name>
        <dbReference type="ChEBI" id="CHEBI:29035"/>
    </ligand>
</feature>
<organism evidence="9 10">
    <name type="scientific">Candidatus Merdimorpha stercoravium</name>
    <dbReference type="NCBI Taxonomy" id="2840863"/>
    <lineage>
        <taxon>Bacteria</taxon>
        <taxon>Pseudomonadati</taxon>
        <taxon>Bacteroidota</taxon>
        <taxon>Flavobacteriia</taxon>
        <taxon>Flavobacteriales</taxon>
        <taxon>Candidatus Merdimorpha</taxon>
    </lineage>
</organism>
<evidence type="ECO:0000256" key="3">
    <source>
        <dbReference type="ARBA" id="ARBA00022723"/>
    </source>
</evidence>
<dbReference type="InterPro" id="IPR019831">
    <property type="entry name" value="Mn/Fe_SOD_N"/>
</dbReference>
<dbReference type="PANTHER" id="PTHR43595">
    <property type="entry name" value="37S RIBOSOMAL PROTEIN S26, MITOCHONDRIAL"/>
    <property type="match status" value="1"/>
</dbReference>
<dbReference type="AlphaFoldDB" id="A0A9D1H8U2"/>
<dbReference type="SUPFAM" id="SSF54719">
    <property type="entry name" value="Fe,Mn superoxide dismutase (SOD), C-terminal domain"/>
    <property type="match status" value="1"/>
</dbReference>
<gene>
    <name evidence="9" type="ORF">IAC44_01975</name>
</gene>
<dbReference type="PRINTS" id="PR01703">
    <property type="entry name" value="MNSODISMTASE"/>
</dbReference>
<keyword evidence="3 5" id="KW-0479">Metal-binding</keyword>
<dbReference type="PROSITE" id="PS00088">
    <property type="entry name" value="SOD_MN"/>
    <property type="match status" value="1"/>
</dbReference>
<evidence type="ECO:0000259" key="7">
    <source>
        <dbReference type="Pfam" id="PF00081"/>
    </source>
</evidence>
<dbReference type="PANTHER" id="PTHR43595:SF2">
    <property type="entry name" value="SMALL RIBOSOMAL SUBUNIT PROTEIN MS42"/>
    <property type="match status" value="1"/>
</dbReference>
<dbReference type="GO" id="GO:0005737">
    <property type="term" value="C:cytoplasm"/>
    <property type="evidence" value="ECO:0007669"/>
    <property type="project" value="TreeGrafter"/>
</dbReference>
<dbReference type="InterPro" id="IPR036324">
    <property type="entry name" value="Mn/Fe_SOD_N_sf"/>
</dbReference>
<evidence type="ECO:0000256" key="4">
    <source>
        <dbReference type="ARBA" id="ARBA00023002"/>
    </source>
</evidence>
<evidence type="ECO:0000256" key="1">
    <source>
        <dbReference type="ARBA" id="ARBA00008714"/>
    </source>
</evidence>
<dbReference type="GO" id="GO:0004784">
    <property type="term" value="F:superoxide dismutase activity"/>
    <property type="evidence" value="ECO:0007669"/>
    <property type="project" value="UniProtKB-EC"/>
</dbReference>
<dbReference type="FunFam" id="3.55.40.20:FF:000004">
    <property type="entry name" value="Superoxide dismutase [Fe]"/>
    <property type="match status" value="1"/>
</dbReference>
<dbReference type="Pfam" id="PF02777">
    <property type="entry name" value="Sod_Fe_C"/>
    <property type="match status" value="1"/>
</dbReference>
<dbReference type="InterPro" id="IPR019833">
    <property type="entry name" value="Mn/Fe_SOD_BS"/>
</dbReference>
<comment type="catalytic activity">
    <reaction evidence="6">
        <text>2 superoxide + 2 H(+) = H2O2 + O2</text>
        <dbReference type="Rhea" id="RHEA:20696"/>
        <dbReference type="ChEBI" id="CHEBI:15378"/>
        <dbReference type="ChEBI" id="CHEBI:15379"/>
        <dbReference type="ChEBI" id="CHEBI:16240"/>
        <dbReference type="ChEBI" id="CHEBI:18421"/>
        <dbReference type="EC" id="1.15.1.1"/>
    </reaction>
</comment>
<dbReference type="Gene3D" id="1.10.287.990">
    <property type="entry name" value="Fe,Mn superoxide dismutase (SOD) domain"/>
    <property type="match status" value="1"/>
</dbReference>
<dbReference type="InterPro" id="IPR036314">
    <property type="entry name" value="SOD_C_sf"/>
</dbReference>